<dbReference type="Pfam" id="PF01569">
    <property type="entry name" value="PAP2"/>
    <property type="match status" value="1"/>
</dbReference>
<dbReference type="Proteomes" id="UP001597351">
    <property type="component" value="Unassembled WGS sequence"/>
</dbReference>
<dbReference type="Gene3D" id="1.20.144.10">
    <property type="entry name" value="Phosphatidic acid phosphatase type 2/haloperoxidase"/>
    <property type="match status" value="1"/>
</dbReference>
<gene>
    <name evidence="3" type="ORF">ACFSDE_05050</name>
</gene>
<dbReference type="InterPro" id="IPR000326">
    <property type="entry name" value="PAP2/HPO"/>
</dbReference>
<feature type="transmembrane region" description="Helical" evidence="1">
    <location>
        <begin position="165"/>
        <end position="185"/>
    </location>
</feature>
<dbReference type="SUPFAM" id="SSF48317">
    <property type="entry name" value="Acid phosphatase/Vanadium-dependent haloperoxidase"/>
    <property type="match status" value="1"/>
</dbReference>
<dbReference type="SMART" id="SM00014">
    <property type="entry name" value="acidPPc"/>
    <property type="match status" value="1"/>
</dbReference>
<keyword evidence="1" id="KW-1133">Transmembrane helix</keyword>
<comment type="caution">
    <text evidence="3">The sequence shown here is derived from an EMBL/GenBank/DDBJ whole genome shotgun (WGS) entry which is preliminary data.</text>
</comment>
<protein>
    <submittedName>
        <fullName evidence="3">Phosphatase PAP2 family protein</fullName>
    </submittedName>
</protein>
<feature type="domain" description="Phosphatidic acid phosphatase type 2/haloperoxidase" evidence="2">
    <location>
        <begin position="98"/>
        <end position="206"/>
    </location>
</feature>
<sequence length="233" mass="24430">MTERSVPRTAVQLVLGWAATCALLLGAGWLLTHTLAGSVGAWDDDVARAVAERRTSGLDAVADVGTLLAETPVGAGVAAVVAVVVALWKRSWLPVLVLGLATAGAGALYKVGTTLITRDRPPVEILDPGLVPDHSFPSGHVGTAVAAYAGTLVVLWWLAPRSRRWVWPLALVPPFVAACRVYQGAHHVSDVVVSGVLVTAWLWLVVRLVLVPEVSRPPARHSAARERGAPAPG</sequence>
<keyword evidence="1" id="KW-0812">Transmembrane</keyword>
<feature type="transmembrane region" description="Helical" evidence="1">
    <location>
        <begin position="191"/>
        <end position="210"/>
    </location>
</feature>
<reference evidence="4" key="1">
    <citation type="journal article" date="2019" name="Int. J. Syst. Evol. Microbiol.">
        <title>The Global Catalogue of Microorganisms (GCM) 10K type strain sequencing project: providing services to taxonomists for standard genome sequencing and annotation.</title>
        <authorList>
            <consortium name="The Broad Institute Genomics Platform"/>
            <consortium name="The Broad Institute Genome Sequencing Center for Infectious Disease"/>
            <person name="Wu L."/>
            <person name="Ma J."/>
        </authorList>
    </citation>
    <scope>NUCLEOTIDE SEQUENCE [LARGE SCALE GENOMIC DNA]</scope>
    <source>
        <strain evidence="4">CGMCC 1.12477</strain>
    </source>
</reference>
<keyword evidence="1" id="KW-0472">Membrane</keyword>
<accession>A0ABW4TL47</accession>
<organism evidence="3 4">
    <name type="scientific">Nocardioides aestuarii</name>
    <dbReference type="NCBI Taxonomy" id="252231"/>
    <lineage>
        <taxon>Bacteria</taxon>
        <taxon>Bacillati</taxon>
        <taxon>Actinomycetota</taxon>
        <taxon>Actinomycetes</taxon>
        <taxon>Propionibacteriales</taxon>
        <taxon>Nocardioidaceae</taxon>
        <taxon>Nocardioides</taxon>
    </lineage>
</organism>
<proteinExistence type="predicted"/>
<evidence type="ECO:0000313" key="4">
    <source>
        <dbReference type="Proteomes" id="UP001597351"/>
    </source>
</evidence>
<evidence type="ECO:0000259" key="2">
    <source>
        <dbReference type="SMART" id="SM00014"/>
    </source>
</evidence>
<dbReference type="InterPro" id="IPR036938">
    <property type="entry name" value="PAP2/HPO_sf"/>
</dbReference>
<dbReference type="EMBL" id="JBHUGD010000003">
    <property type="protein sequence ID" value="MFD1946148.1"/>
    <property type="molecule type" value="Genomic_DNA"/>
</dbReference>
<name>A0ABW4TL47_9ACTN</name>
<feature type="transmembrane region" description="Helical" evidence="1">
    <location>
        <begin position="60"/>
        <end position="88"/>
    </location>
</feature>
<feature type="transmembrane region" description="Helical" evidence="1">
    <location>
        <begin position="136"/>
        <end position="158"/>
    </location>
</feature>
<evidence type="ECO:0000313" key="3">
    <source>
        <dbReference type="EMBL" id="MFD1946148.1"/>
    </source>
</evidence>
<keyword evidence="4" id="KW-1185">Reference proteome</keyword>
<evidence type="ECO:0000256" key="1">
    <source>
        <dbReference type="SAM" id="Phobius"/>
    </source>
</evidence>
<dbReference type="RefSeq" id="WP_343916057.1">
    <property type="nucleotide sequence ID" value="NZ_BAAAJT010000002.1"/>
</dbReference>
<feature type="transmembrane region" description="Helical" evidence="1">
    <location>
        <begin position="95"/>
        <end position="116"/>
    </location>
</feature>